<dbReference type="EMBL" id="CP107906">
    <property type="protein sequence ID" value="WUG92332.1"/>
    <property type="molecule type" value="Genomic_DNA"/>
</dbReference>
<protein>
    <submittedName>
        <fullName evidence="1">Uncharacterized protein</fullName>
    </submittedName>
</protein>
<dbReference type="Proteomes" id="UP001341259">
    <property type="component" value="Chromosome"/>
</dbReference>
<evidence type="ECO:0000313" key="1">
    <source>
        <dbReference type="EMBL" id="WUG92332.1"/>
    </source>
</evidence>
<name>A0ABZ1NL53_STRVL</name>
<accession>A0ABZ1NL53</accession>
<dbReference type="RefSeq" id="WP_328336754.1">
    <property type="nucleotide sequence ID" value="NZ_CP107906.1"/>
</dbReference>
<proteinExistence type="predicted"/>
<sequence length="95" mass="10126">MLIPASSTEYLHIPVTLPAGVDTGSIPVRVAVVAHRANPADTEWHTAAWDDTDVRILIGPGSDLTLTAGDYRVWINLDPPGAENVVRQSGILTVT</sequence>
<organism evidence="1 2">
    <name type="scientific">Streptomyces violaceus</name>
    <name type="common">Streptomyces venezuelae</name>
    <dbReference type="NCBI Taxonomy" id="1936"/>
    <lineage>
        <taxon>Bacteria</taxon>
        <taxon>Bacillati</taxon>
        <taxon>Actinomycetota</taxon>
        <taxon>Actinomycetes</taxon>
        <taxon>Kitasatosporales</taxon>
        <taxon>Streptomycetaceae</taxon>
        <taxon>Streptomyces</taxon>
    </lineage>
</organism>
<keyword evidence="2" id="KW-1185">Reference proteome</keyword>
<reference evidence="1 2" key="1">
    <citation type="submission" date="2022-10" db="EMBL/GenBank/DDBJ databases">
        <title>The complete genomes of actinobacterial strains from the NBC collection.</title>
        <authorList>
            <person name="Joergensen T.S."/>
            <person name="Alvarez Arevalo M."/>
            <person name="Sterndorff E.B."/>
            <person name="Faurdal D."/>
            <person name="Vuksanovic O."/>
            <person name="Mourched A.-S."/>
            <person name="Charusanti P."/>
            <person name="Shaw S."/>
            <person name="Blin K."/>
            <person name="Weber T."/>
        </authorList>
    </citation>
    <scope>NUCLEOTIDE SEQUENCE [LARGE SCALE GENOMIC DNA]</scope>
    <source>
        <strain evidence="1 2">NBC_00456</strain>
    </source>
</reference>
<gene>
    <name evidence="1" type="ORF">OHB29_04450</name>
</gene>
<evidence type="ECO:0000313" key="2">
    <source>
        <dbReference type="Proteomes" id="UP001341259"/>
    </source>
</evidence>